<feature type="transmembrane region" description="Helical" evidence="8">
    <location>
        <begin position="72"/>
        <end position="95"/>
    </location>
</feature>
<evidence type="ECO:0000256" key="5">
    <source>
        <dbReference type="ARBA" id="ARBA00023136"/>
    </source>
</evidence>
<dbReference type="Proteomes" id="UP000663864">
    <property type="component" value="Unassembled WGS sequence"/>
</dbReference>
<dbReference type="EMBL" id="CAJOBD010009685">
    <property type="protein sequence ID" value="CAF4139854.1"/>
    <property type="molecule type" value="Genomic_DNA"/>
</dbReference>
<evidence type="ECO:0000256" key="2">
    <source>
        <dbReference type="ARBA" id="ARBA00022692"/>
    </source>
</evidence>
<evidence type="ECO:0000256" key="8">
    <source>
        <dbReference type="SAM" id="Phobius"/>
    </source>
</evidence>
<comment type="subcellular location">
    <subcellularLocation>
        <location evidence="1">Membrane</location>
        <topology evidence="1">Multi-pass membrane protein</topology>
    </subcellularLocation>
</comment>
<evidence type="ECO:0000256" key="3">
    <source>
        <dbReference type="ARBA" id="ARBA00022989"/>
    </source>
</evidence>
<dbReference type="PROSITE" id="PS50262">
    <property type="entry name" value="G_PROTEIN_RECEP_F1_2"/>
    <property type="match status" value="1"/>
</dbReference>
<keyword evidence="2 8" id="KW-0812">Transmembrane</keyword>
<dbReference type="SUPFAM" id="SSF81321">
    <property type="entry name" value="Family A G protein-coupled receptor-like"/>
    <property type="match status" value="1"/>
</dbReference>
<evidence type="ECO:0000256" key="4">
    <source>
        <dbReference type="ARBA" id="ARBA00023040"/>
    </source>
</evidence>
<name>A0A814H555_9BILA</name>
<proteinExistence type="predicted"/>
<dbReference type="InterPro" id="IPR017452">
    <property type="entry name" value="GPCR_Rhodpsn_7TM"/>
</dbReference>
<comment type="caution">
    <text evidence="10">The sequence shown here is derived from an EMBL/GenBank/DDBJ whole genome shotgun (WGS) entry which is preliminary data.</text>
</comment>
<feature type="transmembrane region" description="Helical" evidence="8">
    <location>
        <begin position="121"/>
        <end position="145"/>
    </location>
</feature>
<reference evidence="10" key="1">
    <citation type="submission" date="2021-02" db="EMBL/GenBank/DDBJ databases">
        <authorList>
            <person name="Nowell W R."/>
        </authorList>
    </citation>
    <scope>NUCLEOTIDE SEQUENCE</scope>
</reference>
<dbReference type="Gene3D" id="1.20.1070.10">
    <property type="entry name" value="Rhodopsin 7-helix transmembrane proteins"/>
    <property type="match status" value="1"/>
</dbReference>
<keyword evidence="5 8" id="KW-0472">Membrane</keyword>
<evidence type="ECO:0000313" key="13">
    <source>
        <dbReference type="Proteomes" id="UP000663864"/>
    </source>
</evidence>
<feature type="domain" description="G-protein coupled receptors family 1 profile" evidence="9">
    <location>
        <begin position="1"/>
        <end position="174"/>
    </location>
</feature>
<dbReference type="Proteomes" id="UP000663870">
    <property type="component" value="Unassembled WGS sequence"/>
</dbReference>
<evidence type="ECO:0000313" key="10">
    <source>
        <dbReference type="EMBL" id="CAF1005276.1"/>
    </source>
</evidence>
<organism evidence="10 13">
    <name type="scientific">Rotaria sordida</name>
    <dbReference type="NCBI Taxonomy" id="392033"/>
    <lineage>
        <taxon>Eukaryota</taxon>
        <taxon>Metazoa</taxon>
        <taxon>Spiralia</taxon>
        <taxon>Gnathifera</taxon>
        <taxon>Rotifera</taxon>
        <taxon>Eurotatoria</taxon>
        <taxon>Bdelloidea</taxon>
        <taxon>Philodinida</taxon>
        <taxon>Philodinidae</taxon>
        <taxon>Rotaria</taxon>
    </lineage>
</organism>
<evidence type="ECO:0000313" key="12">
    <source>
        <dbReference type="EMBL" id="CAF4139854.1"/>
    </source>
</evidence>
<dbReference type="PANTHER" id="PTHR24240">
    <property type="entry name" value="OPSIN"/>
    <property type="match status" value="1"/>
</dbReference>
<keyword evidence="3 8" id="KW-1133">Transmembrane helix</keyword>
<protein>
    <recommendedName>
        <fullName evidence="9">G-protein coupled receptors family 1 profile domain-containing protein</fullName>
    </recommendedName>
</protein>
<evidence type="ECO:0000259" key="9">
    <source>
        <dbReference type="PROSITE" id="PS50262"/>
    </source>
</evidence>
<dbReference type="AlphaFoldDB" id="A0A814H555"/>
<evidence type="ECO:0000256" key="6">
    <source>
        <dbReference type="ARBA" id="ARBA00023170"/>
    </source>
</evidence>
<dbReference type="Proteomes" id="UP000663836">
    <property type="component" value="Unassembled WGS sequence"/>
</dbReference>
<keyword evidence="7" id="KW-0807">Transducer</keyword>
<dbReference type="EMBL" id="CAJNOT010000508">
    <property type="protein sequence ID" value="CAF1005276.1"/>
    <property type="molecule type" value="Genomic_DNA"/>
</dbReference>
<gene>
    <name evidence="12" type="ORF">JBS370_LOCUS33437</name>
    <name evidence="11" type="ORF">JXQ802_LOCUS29256</name>
    <name evidence="10" type="ORF">ZHD862_LOCUS12745</name>
</gene>
<evidence type="ECO:0000256" key="7">
    <source>
        <dbReference type="ARBA" id="ARBA00023224"/>
    </source>
</evidence>
<dbReference type="InterPro" id="IPR050125">
    <property type="entry name" value="GPCR_opsins"/>
</dbReference>
<evidence type="ECO:0000313" key="14">
    <source>
        <dbReference type="Proteomes" id="UP000663870"/>
    </source>
</evidence>
<dbReference type="InterPro" id="IPR000276">
    <property type="entry name" value="GPCR_Rhodpsn"/>
</dbReference>
<evidence type="ECO:0000313" key="11">
    <source>
        <dbReference type="EMBL" id="CAF1296162.1"/>
    </source>
</evidence>
<keyword evidence="6" id="KW-0675">Receptor</keyword>
<feature type="transmembrane region" description="Helical" evidence="8">
    <location>
        <begin position="36"/>
        <end position="60"/>
    </location>
</feature>
<dbReference type="Pfam" id="PF00001">
    <property type="entry name" value="7tm_1"/>
    <property type="match status" value="1"/>
</dbReference>
<feature type="transmembrane region" description="Helical" evidence="8">
    <location>
        <begin position="151"/>
        <end position="176"/>
    </location>
</feature>
<dbReference type="EMBL" id="CAJNOL010001138">
    <property type="protein sequence ID" value="CAF1296162.1"/>
    <property type="molecule type" value="Genomic_DNA"/>
</dbReference>
<dbReference type="CDD" id="cd00637">
    <property type="entry name" value="7tm_classA_rhodopsin-like"/>
    <property type="match status" value="1"/>
</dbReference>
<accession>A0A814H555</accession>
<evidence type="ECO:0000256" key="1">
    <source>
        <dbReference type="ARBA" id="ARBA00004141"/>
    </source>
</evidence>
<sequence>MFACQLMYSHCVAAVSRFLTIVYANKHIFRSTRCLWCCMGSGWFISILVALPYLFVGGFACSNSTEAPFLPYYTLISTLILPVIIVGICNTRILLYVRNSTRQVHTEGNRSRVSHVRDVRLLKIMIGTFIIFFIGWAPVFLMQIFGQNNVIPSIVDACFQVLPSLTMLFDVIFLIYTNQPVRLFLKQLVIRQPQHLQNRHVRTAIKQNIHTIPNH</sequence>
<keyword evidence="4" id="KW-0297">G-protein coupled receptor</keyword>
<dbReference type="GO" id="GO:0004930">
    <property type="term" value="F:G protein-coupled receptor activity"/>
    <property type="evidence" value="ECO:0007669"/>
    <property type="project" value="UniProtKB-KW"/>
</dbReference>
<dbReference type="GO" id="GO:0016020">
    <property type="term" value="C:membrane"/>
    <property type="evidence" value="ECO:0007669"/>
    <property type="project" value="UniProtKB-SubCell"/>
</dbReference>
<keyword evidence="14" id="KW-1185">Reference proteome</keyword>